<comment type="catalytic activity">
    <reaction evidence="2">
        <text>2 GTP = 3',3'-c-di-GMP + 2 diphosphate</text>
        <dbReference type="Rhea" id="RHEA:24898"/>
        <dbReference type="ChEBI" id="CHEBI:33019"/>
        <dbReference type="ChEBI" id="CHEBI:37565"/>
        <dbReference type="ChEBI" id="CHEBI:58805"/>
        <dbReference type="EC" id="2.7.7.65"/>
    </reaction>
</comment>
<evidence type="ECO:0000313" key="6">
    <source>
        <dbReference type="EMBL" id="QOP45610.1"/>
    </source>
</evidence>
<dbReference type="Gene3D" id="3.40.50.2300">
    <property type="match status" value="1"/>
</dbReference>
<dbReference type="EMBL" id="CP041406">
    <property type="protein sequence ID" value="QOP45610.1"/>
    <property type="molecule type" value="Genomic_DNA"/>
</dbReference>
<dbReference type="SMART" id="SM00448">
    <property type="entry name" value="REC"/>
    <property type="match status" value="1"/>
</dbReference>
<dbReference type="RefSeq" id="WP_193111855.1">
    <property type="nucleotide sequence ID" value="NZ_CP041406.1"/>
</dbReference>
<evidence type="ECO:0000259" key="5">
    <source>
        <dbReference type="PROSITE" id="PS50887"/>
    </source>
</evidence>
<dbReference type="InterPro" id="IPR029787">
    <property type="entry name" value="Nucleotide_cyclase"/>
</dbReference>
<dbReference type="SUPFAM" id="SSF52172">
    <property type="entry name" value="CheY-like"/>
    <property type="match status" value="1"/>
</dbReference>
<dbReference type="AlphaFoldDB" id="A0A7M1B7F1"/>
<dbReference type="InterPro" id="IPR000160">
    <property type="entry name" value="GGDEF_dom"/>
</dbReference>
<dbReference type="GO" id="GO:0052621">
    <property type="term" value="F:diguanylate cyclase activity"/>
    <property type="evidence" value="ECO:0007669"/>
    <property type="project" value="UniProtKB-EC"/>
</dbReference>
<dbReference type="CDD" id="cd01949">
    <property type="entry name" value="GGDEF"/>
    <property type="match status" value="1"/>
</dbReference>
<protein>
    <recommendedName>
        <fullName evidence="1">diguanylate cyclase</fullName>
        <ecNumber evidence="1">2.7.7.65</ecNumber>
    </recommendedName>
</protein>
<dbReference type="Pfam" id="PF00072">
    <property type="entry name" value="Response_reg"/>
    <property type="match status" value="1"/>
</dbReference>
<dbReference type="GO" id="GO:0000160">
    <property type="term" value="P:phosphorelay signal transduction system"/>
    <property type="evidence" value="ECO:0007669"/>
    <property type="project" value="InterPro"/>
</dbReference>
<accession>A0A7M1B7F1</accession>
<dbReference type="PANTHER" id="PTHR45138">
    <property type="entry name" value="REGULATORY COMPONENTS OF SENSORY TRANSDUCTION SYSTEM"/>
    <property type="match status" value="1"/>
</dbReference>
<feature type="domain" description="Response regulatory" evidence="4">
    <location>
        <begin position="5"/>
        <end position="123"/>
    </location>
</feature>
<dbReference type="SMART" id="SM00267">
    <property type="entry name" value="GGDEF"/>
    <property type="match status" value="1"/>
</dbReference>
<evidence type="ECO:0000256" key="3">
    <source>
        <dbReference type="PROSITE-ProRule" id="PRU00169"/>
    </source>
</evidence>
<dbReference type="InterPro" id="IPR050469">
    <property type="entry name" value="Diguanylate_Cyclase"/>
</dbReference>
<organism evidence="6 7">
    <name type="scientific">Sulfurimonas paralvinellae</name>
    <dbReference type="NCBI Taxonomy" id="317658"/>
    <lineage>
        <taxon>Bacteria</taxon>
        <taxon>Pseudomonadati</taxon>
        <taxon>Campylobacterota</taxon>
        <taxon>Epsilonproteobacteria</taxon>
        <taxon>Campylobacterales</taxon>
        <taxon>Sulfurimonadaceae</taxon>
        <taxon>Sulfurimonas</taxon>
    </lineage>
</organism>
<proteinExistence type="predicted"/>
<dbReference type="Pfam" id="PF00990">
    <property type="entry name" value="GGDEF"/>
    <property type="match status" value="1"/>
</dbReference>
<dbReference type="EC" id="2.7.7.65" evidence="1"/>
<comment type="caution">
    <text evidence="3">Lacks conserved residue(s) required for the propagation of feature annotation.</text>
</comment>
<evidence type="ECO:0000259" key="4">
    <source>
        <dbReference type="PROSITE" id="PS50110"/>
    </source>
</evidence>
<keyword evidence="7" id="KW-1185">Reference proteome</keyword>
<dbReference type="PROSITE" id="PS50110">
    <property type="entry name" value="RESPONSE_REGULATORY"/>
    <property type="match status" value="1"/>
</dbReference>
<dbReference type="InterPro" id="IPR011006">
    <property type="entry name" value="CheY-like_superfamily"/>
</dbReference>
<dbReference type="PROSITE" id="PS50887">
    <property type="entry name" value="GGDEF"/>
    <property type="match status" value="1"/>
</dbReference>
<dbReference type="PANTHER" id="PTHR45138:SF9">
    <property type="entry name" value="DIGUANYLATE CYCLASE DGCM-RELATED"/>
    <property type="match status" value="1"/>
</dbReference>
<dbReference type="KEGG" id="spal:FM071_04635"/>
<dbReference type="InterPro" id="IPR001789">
    <property type="entry name" value="Sig_transdc_resp-reg_receiver"/>
</dbReference>
<dbReference type="Proteomes" id="UP000593580">
    <property type="component" value="Chromosome"/>
</dbReference>
<feature type="domain" description="GGDEF" evidence="5">
    <location>
        <begin position="173"/>
        <end position="301"/>
    </location>
</feature>
<gene>
    <name evidence="6" type="ORF">FM071_04635</name>
</gene>
<dbReference type="SUPFAM" id="SSF55073">
    <property type="entry name" value="Nucleotide cyclase"/>
    <property type="match status" value="1"/>
</dbReference>
<reference evidence="6 7" key="1">
    <citation type="submission" date="2019-07" db="EMBL/GenBank/DDBJ databases">
        <title>Sulfurimonas paralvinellae sp. nov., a novel mesophilic, hydrogen- and sulfur-oxidizing chemolithoautotroph within the Epsilonproteo- bacteria isolated from a deep-sea hydrothermal vent polychaete nest, reclassification of Thiomicrospira denitrificans as Sulfurimonas denitrificans comb. nov. and emended description of the genus Sulfurimonas.</title>
        <authorList>
            <person name="Wang S."/>
            <person name="Jiang L."/>
            <person name="Shao Z."/>
        </authorList>
    </citation>
    <scope>NUCLEOTIDE SEQUENCE [LARGE SCALE GENOMIC DNA]</scope>
    <source>
        <strain evidence="6 7">GO25</strain>
    </source>
</reference>
<evidence type="ECO:0000256" key="1">
    <source>
        <dbReference type="ARBA" id="ARBA00012528"/>
    </source>
</evidence>
<sequence>MINKQILIIELNEQNFNVLESVLSKNGYVCKAVLDLEAFQALELKADAYDLIIVNSHVQYVTVADVMKIAESETSLKVPVIYIDSAKEHSKSTLDDCFAAGVSDYIKKPFDSKEIVSRVNYHCEQLYKLREYKLRLDKLANLATIDQLSKSTSKMHMQAILRHQINYFNRYKTDTTLIYLSLLNIDKLIGTFGLEKGERVIAQFAKVLKSSIRESDVLARWAGSDFIILLTNTSVSASEYITKKLKAELSNVEVMKGIKPELAFGITSFTEDDDVKEVIERAKYALSEAKKQTYGKIHIAD</sequence>
<dbReference type="InterPro" id="IPR043128">
    <property type="entry name" value="Rev_trsase/Diguanyl_cyclase"/>
</dbReference>
<dbReference type="NCBIfam" id="TIGR00254">
    <property type="entry name" value="GGDEF"/>
    <property type="match status" value="1"/>
</dbReference>
<evidence type="ECO:0000313" key="7">
    <source>
        <dbReference type="Proteomes" id="UP000593580"/>
    </source>
</evidence>
<evidence type="ECO:0000256" key="2">
    <source>
        <dbReference type="ARBA" id="ARBA00034247"/>
    </source>
</evidence>
<dbReference type="Gene3D" id="3.30.70.270">
    <property type="match status" value="1"/>
</dbReference>
<name>A0A7M1B7F1_9BACT</name>